<gene>
    <name evidence="1" type="ORF">DYU05_00295</name>
</gene>
<reference evidence="1 2" key="1">
    <citation type="submission" date="2018-08" db="EMBL/GenBank/DDBJ databases">
        <title>Mucilaginibacter terrae sp. nov., isolated from manganese diggings.</title>
        <authorList>
            <person name="Huang Y."/>
            <person name="Zhou Z."/>
        </authorList>
    </citation>
    <scope>NUCLEOTIDE SEQUENCE [LARGE SCALE GENOMIC DNA]</scope>
    <source>
        <strain evidence="1 2">ZH6</strain>
    </source>
</reference>
<evidence type="ECO:0000313" key="1">
    <source>
        <dbReference type="EMBL" id="RFZ85997.1"/>
    </source>
</evidence>
<dbReference type="AlphaFoldDB" id="A0A3E2NYD0"/>
<evidence type="ECO:0000313" key="2">
    <source>
        <dbReference type="Proteomes" id="UP000260823"/>
    </source>
</evidence>
<proteinExistence type="predicted"/>
<dbReference type="InterPro" id="IPR032710">
    <property type="entry name" value="NTF2-like_dom_sf"/>
</dbReference>
<protein>
    <submittedName>
        <fullName evidence="1">Nuclear transport factor 2 family protein</fullName>
    </submittedName>
</protein>
<organism evidence="1 2">
    <name type="scientific">Mucilaginibacter terrenus</name>
    <dbReference type="NCBI Taxonomy" id="2482727"/>
    <lineage>
        <taxon>Bacteria</taxon>
        <taxon>Pseudomonadati</taxon>
        <taxon>Bacteroidota</taxon>
        <taxon>Sphingobacteriia</taxon>
        <taxon>Sphingobacteriales</taxon>
        <taxon>Sphingobacteriaceae</taxon>
        <taxon>Mucilaginibacter</taxon>
    </lineage>
</organism>
<keyword evidence="2" id="KW-1185">Reference proteome</keyword>
<dbReference type="EMBL" id="QWDE01000001">
    <property type="protein sequence ID" value="RFZ85997.1"/>
    <property type="molecule type" value="Genomic_DNA"/>
</dbReference>
<dbReference type="OrthoDB" id="2613830at2"/>
<accession>A0A3E2NYD0</accession>
<name>A0A3E2NYD0_9SPHI</name>
<dbReference type="SUPFAM" id="SSF54427">
    <property type="entry name" value="NTF2-like"/>
    <property type="match status" value="1"/>
</dbReference>
<comment type="caution">
    <text evidence="1">The sequence shown here is derived from an EMBL/GenBank/DDBJ whole genome shotgun (WGS) entry which is preliminary data.</text>
</comment>
<sequence length="123" mass="13903">MDSSAKLLEDSLLIIWNDRDPEKRLKAMAEIYAADIVFYESNDGPAIEGYEAINELISKLQSQWPLEFKFELSRPSHVNHQVQHITWTLGIPGQTPVATGMDIAIVENHQIKLLHLLLDAPAQ</sequence>
<dbReference type="Gene3D" id="3.10.450.50">
    <property type="match status" value="1"/>
</dbReference>
<dbReference type="Proteomes" id="UP000260823">
    <property type="component" value="Unassembled WGS sequence"/>
</dbReference>